<dbReference type="GO" id="GO:0035556">
    <property type="term" value="P:intracellular signal transduction"/>
    <property type="evidence" value="ECO:0007669"/>
    <property type="project" value="InterPro"/>
</dbReference>
<keyword evidence="1" id="KW-1133">Transmembrane helix</keyword>
<dbReference type="AlphaFoldDB" id="A0A385SNM0"/>
<dbReference type="InterPro" id="IPR029787">
    <property type="entry name" value="Nucleotide_cyclase"/>
</dbReference>
<evidence type="ECO:0000256" key="1">
    <source>
        <dbReference type="SAM" id="Phobius"/>
    </source>
</evidence>
<dbReference type="Gene3D" id="3.30.70.1230">
    <property type="entry name" value="Nucleotide cyclase"/>
    <property type="match status" value="1"/>
</dbReference>
<feature type="transmembrane region" description="Helical" evidence="1">
    <location>
        <begin position="25"/>
        <end position="49"/>
    </location>
</feature>
<dbReference type="PANTHER" id="PTHR43081:SF1">
    <property type="entry name" value="ADENYLATE CYCLASE, TERMINAL-DIFFERENTIATION SPECIFIC"/>
    <property type="match status" value="1"/>
</dbReference>
<evidence type="ECO:0000313" key="4">
    <source>
        <dbReference type="Proteomes" id="UP000266183"/>
    </source>
</evidence>
<dbReference type="InterPro" id="IPR050697">
    <property type="entry name" value="Adenylyl/Guanylyl_Cyclase_3/4"/>
</dbReference>
<dbReference type="InterPro" id="IPR001054">
    <property type="entry name" value="A/G_cyclase"/>
</dbReference>
<feature type="domain" description="Guanylate cyclase" evidence="2">
    <location>
        <begin position="191"/>
        <end position="320"/>
    </location>
</feature>
<protein>
    <submittedName>
        <fullName evidence="3">Adenylate/guanylate cyclase domain-containing protein</fullName>
    </submittedName>
</protein>
<feature type="transmembrane region" description="Helical" evidence="1">
    <location>
        <begin position="61"/>
        <end position="81"/>
    </location>
</feature>
<keyword evidence="1" id="KW-0472">Membrane</keyword>
<keyword evidence="4" id="KW-1185">Reference proteome</keyword>
<dbReference type="SUPFAM" id="SSF55073">
    <property type="entry name" value="Nucleotide cyclase"/>
    <property type="match status" value="1"/>
</dbReference>
<sequence length="372" mass="42154">MFIQLSNTNERNHIMGHYTEKINRIYILVLIIAYVAGIDVFVCLKLLGIQELTEVNEQGRGALIPLATCMGLIIALGIAWLELKVFIRWKSLSFGKFAFCKYGLIILLATAGCILVFIMYLLILEKRSMPEAFSAVPEFLTSGIFLSILFFVILFSIVLNMIITIYEYLGPHAIVGALLGRYNQPMEEDLTFLFVDLKSSTSIAERMGHSQYSRFIQDSFQLLTDSIYQYNATIYQFVGDSAVLLWSTKAARKTLAPLELYFDFTCNIAHNSKYFIDEFGETPLFKAAIHTGLVTVTEIQTVKKDIVYHGDVLNTCARILEQCSLRKKDLIVSSPIAQWTMTSDRFNTSFIEQLPLRGKTSETAIYSVNRSH</sequence>
<dbReference type="CDD" id="cd07302">
    <property type="entry name" value="CHD"/>
    <property type="match status" value="1"/>
</dbReference>
<name>A0A385SNM0_9BACT</name>
<dbReference type="EMBL" id="CP032382">
    <property type="protein sequence ID" value="AYB31951.1"/>
    <property type="molecule type" value="Genomic_DNA"/>
</dbReference>
<organism evidence="3 4">
    <name type="scientific">Chryseolinea soli</name>
    <dbReference type="NCBI Taxonomy" id="2321403"/>
    <lineage>
        <taxon>Bacteria</taxon>
        <taxon>Pseudomonadati</taxon>
        <taxon>Bacteroidota</taxon>
        <taxon>Cytophagia</taxon>
        <taxon>Cytophagales</taxon>
        <taxon>Fulvivirgaceae</taxon>
        <taxon>Chryseolinea</taxon>
    </lineage>
</organism>
<gene>
    <name evidence="3" type="ORF">D4L85_15865</name>
</gene>
<dbReference type="GO" id="GO:0004016">
    <property type="term" value="F:adenylate cyclase activity"/>
    <property type="evidence" value="ECO:0007669"/>
    <property type="project" value="UniProtKB-ARBA"/>
</dbReference>
<dbReference type="PROSITE" id="PS50125">
    <property type="entry name" value="GUANYLATE_CYCLASE_2"/>
    <property type="match status" value="1"/>
</dbReference>
<dbReference type="PANTHER" id="PTHR43081">
    <property type="entry name" value="ADENYLATE CYCLASE, TERMINAL-DIFFERENTIATION SPECIFIC-RELATED"/>
    <property type="match status" value="1"/>
</dbReference>
<dbReference type="KEGG" id="chk:D4L85_15865"/>
<evidence type="ECO:0000259" key="2">
    <source>
        <dbReference type="PROSITE" id="PS50125"/>
    </source>
</evidence>
<dbReference type="Pfam" id="PF00211">
    <property type="entry name" value="Guanylate_cyc"/>
    <property type="match status" value="1"/>
</dbReference>
<dbReference type="Proteomes" id="UP000266183">
    <property type="component" value="Chromosome"/>
</dbReference>
<reference evidence="4" key="1">
    <citation type="submission" date="2018-09" db="EMBL/GenBank/DDBJ databases">
        <title>Chryseolinea sp. KIS68-18 isolated from soil.</title>
        <authorList>
            <person name="Weon H.-Y."/>
            <person name="Kwon S.-W."/>
            <person name="Lee S.A."/>
        </authorList>
    </citation>
    <scope>NUCLEOTIDE SEQUENCE [LARGE SCALE GENOMIC DNA]</scope>
    <source>
        <strain evidence="4">KIS68-18</strain>
    </source>
</reference>
<keyword evidence="1" id="KW-0812">Transmembrane</keyword>
<proteinExistence type="predicted"/>
<feature type="transmembrane region" description="Helical" evidence="1">
    <location>
        <begin position="143"/>
        <end position="163"/>
    </location>
</feature>
<feature type="transmembrane region" description="Helical" evidence="1">
    <location>
        <begin position="102"/>
        <end position="123"/>
    </location>
</feature>
<dbReference type="GO" id="GO:0009190">
    <property type="term" value="P:cyclic nucleotide biosynthetic process"/>
    <property type="evidence" value="ECO:0007669"/>
    <property type="project" value="InterPro"/>
</dbReference>
<evidence type="ECO:0000313" key="3">
    <source>
        <dbReference type="EMBL" id="AYB31951.1"/>
    </source>
</evidence>
<accession>A0A385SNM0</accession>